<dbReference type="InterPro" id="IPR038765">
    <property type="entry name" value="Papain-like_cys_pep_sf"/>
</dbReference>
<accession>A0A6U9WPR4</accession>
<keyword evidence="3" id="KW-0788">Thiol protease</keyword>
<proteinExistence type="predicted"/>
<evidence type="ECO:0000256" key="1">
    <source>
        <dbReference type="ARBA" id="ARBA00000707"/>
    </source>
</evidence>
<dbReference type="CDD" id="cd22744">
    <property type="entry name" value="OTU"/>
    <property type="match status" value="1"/>
</dbReference>
<dbReference type="PROSITE" id="PS51257">
    <property type="entry name" value="PROKAR_LIPOPROTEIN"/>
    <property type="match status" value="1"/>
</dbReference>
<organism evidence="7">
    <name type="scientific">Pseudo-nitzschia australis</name>
    <dbReference type="NCBI Taxonomy" id="44445"/>
    <lineage>
        <taxon>Eukaryota</taxon>
        <taxon>Sar</taxon>
        <taxon>Stramenopiles</taxon>
        <taxon>Ochrophyta</taxon>
        <taxon>Bacillariophyta</taxon>
        <taxon>Bacillariophyceae</taxon>
        <taxon>Bacillariophycidae</taxon>
        <taxon>Bacillariales</taxon>
        <taxon>Bacillariaceae</taxon>
        <taxon>Pseudo-nitzschia</taxon>
    </lineage>
</organism>
<feature type="domain" description="OTU" evidence="6">
    <location>
        <begin position="99"/>
        <end position="310"/>
    </location>
</feature>
<evidence type="ECO:0000313" key="8">
    <source>
        <dbReference type="EMBL" id="CAE0711670.1"/>
    </source>
</evidence>
<dbReference type="InterPro" id="IPR003323">
    <property type="entry name" value="OTU_dom"/>
</dbReference>
<gene>
    <name evidence="7" type="ORF">PAUS00366_LOCUS4421</name>
    <name evidence="8" type="ORF">PAUS00366_LOCUS4422</name>
</gene>
<dbReference type="GO" id="GO:0005634">
    <property type="term" value="C:nucleus"/>
    <property type="evidence" value="ECO:0007669"/>
    <property type="project" value="TreeGrafter"/>
</dbReference>
<dbReference type="GO" id="GO:0030968">
    <property type="term" value="P:endoplasmic reticulum unfolded protein response"/>
    <property type="evidence" value="ECO:0007669"/>
    <property type="project" value="TreeGrafter"/>
</dbReference>
<dbReference type="PANTHER" id="PTHR13312:SF0">
    <property type="entry name" value="UBIQUITIN THIOESTERASE OTU1"/>
    <property type="match status" value="1"/>
</dbReference>
<evidence type="ECO:0000256" key="4">
    <source>
        <dbReference type="SAM" id="MobiDB-lite"/>
    </source>
</evidence>
<dbReference type="EMBL" id="HBIX01005555">
    <property type="protein sequence ID" value="CAE0711670.1"/>
    <property type="molecule type" value="Transcribed_RNA"/>
</dbReference>
<protein>
    <recommendedName>
        <fullName evidence="3">Ubiquitin thioesterase OTU</fullName>
        <ecNumber evidence="3">3.4.19.12</ecNumber>
    </recommendedName>
</protein>
<dbReference type="Gene3D" id="3.90.70.80">
    <property type="match status" value="1"/>
</dbReference>
<dbReference type="EC" id="3.4.19.12" evidence="3"/>
<keyword evidence="3" id="KW-0645">Protease</keyword>
<dbReference type="GO" id="GO:0004843">
    <property type="term" value="F:cysteine-type deubiquitinase activity"/>
    <property type="evidence" value="ECO:0007669"/>
    <property type="project" value="UniProtKB-UniRule"/>
</dbReference>
<dbReference type="PANTHER" id="PTHR13312">
    <property type="entry name" value="HIV-INDUCED PROTEIN-7-LIKE PROTEASE"/>
    <property type="match status" value="1"/>
</dbReference>
<keyword evidence="5" id="KW-1133">Transmembrane helix</keyword>
<feature type="region of interest" description="Disordered" evidence="4">
    <location>
        <begin position="315"/>
        <end position="363"/>
    </location>
</feature>
<reference evidence="7" key="1">
    <citation type="submission" date="2021-01" db="EMBL/GenBank/DDBJ databases">
        <authorList>
            <person name="Corre E."/>
            <person name="Pelletier E."/>
            <person name="Niang G."/>
            <person name="Scheremetjew M."/>
            <person name="Finn R."/>
            <person name="Kale V."/>
            <person name="Holt S."/>
            <person name="Cochrane G."/>
            <person name="Meng A."/>
            <person name="Brown T."/>
            <person name="Cohen L."/>
        </authorList>
    </citation>
    <scope>NUCLEOTIDE SEQUENCE</scope>
    <source>
        <strain evidence="7">10249 10 AB</strain>
    </source>
</reference>
<dbReference type="PROSITE" id="PS50802">
    <property type="entry name" value="OTU"/>
    <property type="match status" value="1"/>
</dbReference>
<evidence type="ECO:0000259" key="6">
    <source>
        <dbReference type="PROSITE" id="PS50802"/>
    </source>
</evidence>
<evidence type="ECO:0000256" key="3">
    <source>
        <dbReference type="RuleBase" id="RU367104"/>
    </source>
</evidence>
<dbReference type="GO" id="GO:0005829">
    <property type="term" value="C:cytosol"/>
    <property type="evidence" value="ECO:0007669"/>
    <property type="project" value="TreeGrafter"/>
</dbReference>
<evidence type="ECO:0000256" key="2">
    <source>
        <dbReference type="ARBA" id="ARBA00022801"/>
    </source>
</evidence>
<name>A0A6U9WPR4_9STRA</name>
<keyword evidence="5" id="KW-0472">Membrane</keyword>
<comment type="function">
    <text evidence="3">Hydrolase that can remove conjugated ubiquitin from proteins and may therefore play an important regulatory role at the level of protein turnover by preventing degradation.</text>
</comment>
<evidence type="ECO:0000256" key="5">
    <source>
        <dbReference type="SAM" id="Phobius"/>
    </source>
</evidence>
<feature type="transmembrane region" description="Helical" evidence="5">
    <location>
        <begin position="9"/>
        <end position="31"/>
    </location>
</feature>
<dbReference type="Pfam" id="PF02338">
    <property type="entry name" value="OTU"/>
    <property type="match status" value="1"/>
</dbReference>
<keyword evidence="3" id="KW-0833">Ubl conjugation pathway</keyword>
<sequence>MVYQRLGRYLLLVEAFSTMILLVGCMSATYASSSSSSSSIPRSSDRIGSMCGHYPPWNPSPNIDENGFLVPKYNRVSGEWEKEVKLRKKDRISLHNSPAMIRQVPGDGNCLFHSISVAWAHATNGTHLEMKSPDTMEWLYRTSANLRQLAVDCLEERRKLLFLQGHEHLKATDLVEAAAAQYGITGSEYCDLMRQESYWGGGPEIVALCNVLQRPIHVYELHVPEDDNDDDKQRHSRKGKMRSYYRKGYSLSSADSPHSSFVLRRMACFGSPKFDRSPALHILSADSRFPDLRPGEQLESGNHFLAIFPEPLSASRKSQVDEEEKKHLVRGGGSNGGRQNMDIDEDTVSSLRPGWFGKLWPTQ</sequence>
<comment type="catalytic activity">
    <reaction evidence="1 3">
        <text>Thiol-dependent hydrolysis of ester, thioester, amide, peptide and isopeptide bonds formed by the C-terminal Gly of ubiquitin (a 76-residue protein attached to proteins as an intracellular targeting signal).</text>
        <dbReference type="EC" id="3.4.19.12"/>
    </reaction>
</comment>
<dbReference type="SUPFAM" id="SSF54001">
    <property type="entry name" value="Cysteine proteinases"/>
    <property type="match status" value="1"/>
</dbReference>
<dbReference type="AlphaFoldDB" id="A0A6U9WPR4"/>
<dbReference type="EMBL" id="HBIX01005554">
    <property type="protein sequence ID" value="CAE0711669.1"/>
    <property type="molecule type" value="Transcribed_RNA"/>
</dbReference>
<evidence type="ECO:0000313" key="7">
    <source>
        <dbReference type="EMBL" id="CAE0711669.1"/>
    </source>
</evidence>
<keyword evidence="3" id="KW-0963">Cytoplasm</keyword>
<dbReference type="GO" id="GO:0016579">
    <property type="term" value="P:protein deubiquitination"/>
    <property type="evidence" value="ECO:0007669"/>
    <property type="project" value="TreeGrafter"/>
</dbReference>
<keyword evidence="2 3" id="KW-0378">Hydrolase</keyword>
<keyword evidence="5" id="KW-0812">Transmembrane</keyword>
<comment type="subcellular location">
    <subcellularLocation>
        <location evidence="3">Cytoplasm</location>
    </subcellularLocation>
</comment>
<dbReference type="GO" id="GO:0036503">
    <property type="term" value="P:ERAD pathway"/>
    <property type="evidence" value="ECO:0007669"/>
    <property type="project" value="TreeGrafter"/>
</dbReference>